<keyword evidence="4" id="KW-1133">Transmembrane helix</keyword>
<dbReference type="OrthoDB" id="4464389at2"/>
<gene>
    <name evidence="7" type="ORF">BIV23_08890</name>
</gene>
<comment type="caution">
    <text evidence="7">The sequence shown here is derived from an EMBL/GenBank/DDBJ whole genome shotgun (WGS) entry which is preliminary data.</text>
</comment>
<keyword evidence="8" id="KW-1185">Reference proteome</keyword>
<reference evidence="7 8" key="1">
    <citation type="submission" date="2016-10" db="EMBL/GenBank/DDBJ databases">
        <title>Genome sequence of Streptomyces sp. MUSC 1.</title>
        <authorList>
            <person name="Lee L.-H."/>
            <person name="Ser H.-L."/>
            <person name="Law J.W.-F."/>
        </authorList>
    </citation>
    <scope>NUCLEOTIDE SEQUENCE [LARGE SCALE GENOMIC DNA]</scope>
    <source>
        <strain evidence="7 8">MUSC 1</strain>
    </source>
</reference>
<dbReference type="PANTHER" id="PTHR34697">
    <property type="entry name" value="PHOSPHATIDYLGLYCEROL LYSYLTRANSFERASE"/>
    <property type="match status" value="1"/>
</dbReference>
<protein>
    <recommendedName>
        <fullName evidence="6">Phosphatidylglycerol lysyltransferase C-terminal domain-containing protein</fullName>
    </recommendedName>
</protein>
<keyword evidence="2" id="KW-1003">Cell membrane</keyword>
<proteinExistence type="predicted"/>
<sequence>MTATTTESTAGSSTDSRILDAIRTHTASENPSSFLTLNSGNSVFTVPGTDGVVVYRRTGRWAVQFGGPFAAEEDYDTLLDAFRQRARDEGLGVVGVQLQRADAERYARRGFTVNQVGASWAVSLAEFTLRGTKFMQLRNKISRAHRNGLTIQEADAADVREAIAAIDAAWLGSKGGAQQLEFLVGQIGGPAQAHRRLFVGTIDGAPVAYISYSPVYGSRAGWMHDLSRRIPEGSPGLMEAINAHAIEVFRAEGVAWLHFGFTPFTGLDASHELDGHSPAFQWLMHALWAEGAALYPAQTQLSYKQKWAPDLSIPEYVAIDGPQASLPGFAHVFRACNAF</sequence>
<evidence type="ECO:0000256" key="1">
    <source>
        <dbReference type="ARBA" id="ARBA00004651"/>
    </source>
</evidence>
<dbReference type="RefSeq" id="WP_071380229.1">
    <property type="nucleotide sequence ID" value="NZ_MLYO01000016.1"/>
</dbReference>
<evidence type="ECO:0000313" key="8">
    <source>
        <dbReference type="Proteomes" id="UP000179642"/>
    </source>
</evidence>
<evidence type="ECO:0000313" key="7">
    <source>
        <dbReference type="EMBL" id="OIK06102.1"/>
    </source>
</evidence>
<dbReference type="EMBL" id="MLYO01000016">
    <property type="protein sequence ID" value="OIK06102.1"/>
    <property type="molecule type" value="Genomic_DNA"/>
</dbReference>
<organism evidence="7 8">
    <name type="scientific">Streptomyces monashensis</name>
    <dbReference type="NCBI Taxonomy" id="1678012"/>
    <lineage>
        <taxon>Bacteria</taxon>
        <taxon>Bacillati</taxon>
        <taxon>Actinomycetota</taxon>
        <taxon>Actinomycetes</taxon>
        <taxon>Kitasatosporales</taxon>
        <taxon>Streptomycetaceae</taxon>
        <taxon>Streptomyces</taxon>
    </lineage>
</organism>
<comment type="subcellular location">
    <subcellularLocation>
        <location evidence="1">Cell membrane</location>
        <topology evidence="1">Multi-pass membrane protein</topology>
    </subcellularLocation>
</comment>
<dbReference type="PANTHER" id="PTHR34697:SF2">
    <property type="entry name" value="PHOSPHATIDYLGLYCEROL LYSYLTRANSFERASE"/>
    <property type="match status" value="1"/>
</dbReference>
<dbReference type="Pfam" id="PF09924">
    <property type="entry name" value="LPG_synthase_C"/>
    <property type="match status" value="1"/>
</dbReference>
<evidence type="ECO:0000259" key="6">
    <source>
        <dbReference type="Pfam" id="PF09924"/>
    </source>
</evidence>
<dbReference type="GO" id="GO:0016755">
    <property type="term" value="F:aminoacyltransferase activity"/>
    <property type="evidence" value="ECO:0007669"/>
    <property type="project" value="TreeGrafter"/>
</dbReference>
<accession>A0A1S2QIZ1</accession>
<evidence type="ECO:0000256" key="2">
    <source>
        <dbReference type="ARBA" id="ARBA00022475"/>
    </source>
</evidence>
<feature type="domain" description="Phosphatidylglycerol lysyltransferase C-terminal" evidence="6">
    <location>
        <begin position="24"/>
        <end position="318"/>
    </location>
</feature>
<keyword evidence="5" id="KW-0472">Membrane</keyword>
<dbReference type="SUPFAM" id="SSF55729">
    <property type="entry name" value="Acyl-CoA N-acyltransferases (Nat)"/>
    <property type="match status" value="1"/>
</dbReference>
<dbReference type="AlphaFoldDB" id="A0A1S2QIZ1"/>
<dbReference type="InterPro" id="IPR016181">
    <property type="entry name" value="Acyl_CoA_acyltransferase"/>
</dbReference>
<dbReference type="Proteomes" id="UP000179642">
    <property type="component" value="Unassembled WGS sequence"/>
</dbReference>
<dbReference type="InterPro" id="IPR024320">
    <property type="entry name" value="LPG_synthase_C"/>
</dbReference>
<dbReference type="InterPro" id="IPR051211">
    <property type="entry name" value="PG_lysyltransferase"/>
</dbReference>
<name>A0A1S2QIZ1_9ACTN</name>
<evidence type="ECO:0000256" key="3">
    <source>
        <dbReference type="ARBA" id="ARBA00022692"/>
    </source>
</evidence>
<dbReference type="GO" id="GO:0055091">
    <property type="term" value="P:phospholipid homeostasis"/>
    <property type="evidence" value="ECO:0007669"/>
    <property type="project" value="TreeGrafter"/>
</dbReference>
<keyword evidence="3" id="KW-0812">Transmembrane</keyword>
<dbReference type="GO" id="GO:0005886">
    <property type="term" value="C:plasma membrane"/>
    <property type="evidence" value="ECO:0007669"/>
    <property type="project" value="UniProtKB-SubCell"/>
</dbReference>
<evidence type="ECO:0000256" key="4">
    <source>
        <dbReference type="ARBA" id="ARBA00022989"/>
    </source>
</evidence>
<evidence type="ECO:0000256" key="5">
    <source>
        <dbReference type="ARBA" id="ARBA00023136"/>
    </source>
</evidence>